<dbReference type="InterPro" id="IPR007313">
    <property type="entry name" value="FxsA"/>
</dbReference>
<dbReference type="NCBIfam" id="NF008528">
    <property type="entry name" value="PRK11463.1-2"/>
    <property type="match status" value="1"/>
</dbReference>
<dbReference type="PANTHER" id="PTHR35335:SF1">
    <property type="entry name" value="UPF0716 PROTEIN FXSA"/>
    <property type="match status" value="1"/>
</dbReference>
<dbReference type="PANTHER" id="PTHR35335">
    <property type="entry name" value="UPF0716 PROTEIN FXSA"/>
    <property type="match status" value="1"/>
</dbReference>
<evidence type="ECO:0000313" key="3">
    <source>
        <dbReference type="Proteomes" id="UP000019678"/>
    </source>
</evidence>
<proteinExistence type="predicted"/>
<dbReference type="RefSeq" id="WP_044241110.1">
    <property type="nucleotide sequence ID" value="NZ_ASRX01000020.1"/>
</dbReference>
<keyword evidence="1" id="KW-1133">Transmembrane helix</keyword>
<dbReference type="EMBL" id="ASRX01000020">
    <property type="protein sequence ID" value="EYF05820.1"/>
    <property type="molecule type" value="Genomic_DNA"/>
</dbReference>
<accession>A0A017TAG1</accession>
<organism evidence="2 3">
    <name type="scientific">Chondromyces apiculatus DSM 436</name>
    <dbReference type="NCBI Taxonomy" id="1192034"/>
    <lineage>
        <taxon>Bacteria</taxon>
        <taxon>Pseudomonadati</taxon>
        <taxon>Myxococcota</taxon>
        <taxon>Polyangia</taxon>
        <taxon>Polyangiales</taxon>
        <taxon>Polyangiaceae</taxon>
        <taxon>Chondromyces</taxon>
    </lineage>
</organism>
<keyword evidence="1" id="KW-0812">Transmembrane</keyword>
<name>A0A017TAG1_9BACT</name>
<dbReference type="OrthoDB" id="5526665at2"/>
<gene>
    <name evidence="2" type="ORF">CAP_2821</name>
</gene>
<dbReference type="AlphaFoldDB" id="A0A017TAG1"/>
<keyword evidence="3" id="KW-1185">Reference proteome</keyword>
<dbReference type="eggNOG" id="COG3030">
    <property type="taxonomic scope" value="Bacteria"/>
</dbReference>
<sequence>MTKLVLLLLAVPLIELWLLFVIGGAIGFWSTLGLVVGMALLGTALAKHEGRRVLGSWQSALATGQVPDEGITSGFLVLLGAVLLLIPGVLTDVVGLLLLIPPTRRRIASAVRAWLERRASQGHPFAGVAASPGGVHMRVIQFGSAMPGAFWSDPSMGRGGHGGRGPRGQVIDVNPDEVVVEEVDTPRGGDRVKGLLR</sequence>
<evidence type="ECO:0000313" key="2">
    <source>
        <dbReference type="EMBL" id="EYF05820.1"/>
    </source>
</evidence>
<evidence type="ECO:0000256" key="1">
    <source>
        <dbReference type="SAM" id="Phobius"/>
    </source>
</evidence>
<evidence type="ECO:0008006" key="4">
    <source>
        <dbReference type="Google" id="ProtNLM"/>
    </source>
</evidence>
<reference evidence="2 3" key="1">
    <citation type="submission" date="2013-05" db="EMBL/GenBank/DDBJ databases">
        <title>Genome assembly of Chondromyces apiculatus DSM 436.</title>
        <authorList>
            <person name="Sharma G."/>
            <person name="Khatri I."/>
            <person name="Kaur C."/>
            <person name="Mayilraj S."/>
            <person name="Subramanian S."/>
        </authorList>
    </citation>
    <scope>NUCLEOTIDE SEQUENCE [LARGE SCALE GENOMIC DNA]</scope>
    <source>
        <strain evidence="2 3">DSM 436</strain>
    </source>
</reference>
<dbReference type="GO" id="GO:0016020">
    <property type="term" value="C:membrane"/>
    <property type="evidence" value="ECO:0007669"/>
    <property type="project" value="InterPro"/>
</dbReference>
<comment type="caution">
    <text evidence="2">The sequence shown here is derived from an EMBL/GenBank/DDBJ whole genome shotgun (WGS) entry which is preliminary data.</text>
</comment>
<dbReference type="STRING" id="1192034.CAP_2821"/>
<dbReference type="Pfam" id="PF04186">
    <property type="entry name" value="FxsA"/>
    <property type="match status" value="1"/>
</dbReference>
<feature type="transmembrane region" description="Helical" evidence="1">
    <location>
        <begin position="75"/>
        <end position="100"/>
    </location>
</feature>
<protein>
    <recommendedName>
        <fullName evidence="4">FxsA protein</fullName>
    </recommendedName>
</protein>
<dbReference type="Proteomes" id="UP000019678">
    <property type="component" value="Unassembled WGS sequence"/>
</dbReference>
<keyword evidence="1" id="KW-0472">Membrane</keyword>